<dbReference type="GO" id="GO:0030655">
    <property type="term" value="P:beta-lactam antibiotic catabolic process"/>
    <property type="evidence" value="ECO:0007669"/>
    <property type="project" value="InterPro"/>
</dbReference>
<dbReference type="KEGG" id="kyr:CVV65_11070"/>
<gene>
    <name evidence="2" type="ORF">CVV65_11070</name>
</gene>
<proteinExistence type="predicted"/>
<evidence type="ECO:0000313" key="2">
    <source>
        <dbReference type="EMBL" id="ATY85400.1"/>
    </source>
</evidence>
<dbReference type="GO" id="GO:0008800">
    <property type="term" value="F:beta-lactamase activity"/>
    <property type="evidence" value="ECO:0007669"/>
    <property type="project" value="InterPro"/>
</dbReference>
<dbReference type="GO" id="GO:0046677">
    <property type="term" value="P:response to antibiotic"/>
    <property type="evidence" value="ECO:0007669"/>
    <property type="project" value="InterPro"/>
</dbReference>
<dbReference type="OrthoDB" id="9775096at2"/>
<name>A0A2K8N9W0_9BACL</name>
<keyword evidence="2" id="KW-0378">Hydrolase</keyword>
<sequence>MYTPYSPGRLSRFTQQKNAAARRKRMRRRRLTLAVLVLVLGWTGWELGRAIATWARGTDASAHLAPPDYTALKQAINGYITSQPGTYGVVVVDLDSGAKLDIDGNRVFFAASTFKLPMNLYLYTLIAQGKVDPNTKLIYEASDYEDGTGWIASTPVGTEYTIRELSQASIVASDNVATNILLDDLGVDNVKAFMRQLGGKEVVDGDNVTTPDDMALYAVKLFEFVKKNPTVAAPLIDDLEHTDFNDRIPAKLPKGVPVAHKIGNWTDQWHDVGIVFLSGRPYVISLFSRDIDQDTAAQVLSTVSRMVYDYQATLPKSS</sequence>
<evidence type="ECO:0000259" key="1">
    <source>
        <dbReference type="Pfam" id="PF13354"/>
    </source>
</evidence>
<protein>
    <submittedName>
        <fullName evidence="2">Serine hydrolase</fullName>
    </submittedName>
</protein>
<keyword evidence="3" id="KW-1185">Reference proteome</keyword>
<feature type="domain" description="Beta-lactamase class A catalytic" evidence="1">
    <location>
        <begin position="88"/>
        <end position="287"/>
    </location>
</feature>
<evidence type="ECO:0000313" key="3">
    <source>
        <dbReference type="Proteomes" id="UP000231932"/>
    </source>
</evidence>
<reference evidence="3" key="1">
    <citation type="submission" date="2017-11" db="EMBL/GenBank/DDBJ databases">
        <title>Complete Genome Sequence of Kyrpidia sp. Strain EA-1, a thermophilic, hydrogen-oxidizing Bacterium, isolated from the Azores.</title>
        <authorList>
            <person name="Reiner J.E."/>
            <person name="Lapp C.J."/>
            <person name="Bunk B."/>
            <person name="Gescher J."/>
        </authorList>
    </citation>
    <scope>NUCLEOTIDE SEQUENCE [LARGE SCALE GENOMIC DNA]</scope>
    <source>
        <strain evidence="3">EA-1</strain>
    </source>
</reference>
<dbReference type="InterPro" id="IPR000871">
    <property type="entry name" value="Beta-lactam_class-A"/>
</dbReference>
<dbReference type="PANTHER" id="PTHR35333:SF3">
    <property type="entry name" value="BETA-LACTAMASE-TYPE TRANSPEPTIDASE FOLD CONTAINING PROTEIN"/>
    <property type="match status" value="1"/>
</dbReference>
<dbReference type="SUPFAM" id="SSF56601">
    <property type="entry name" value="beta-lactamase/transpeptidase-like"/>
    <property type="match status" value="1"/>
</dbReference>
<dbReference type="RefSeq" id="WP_100668180.1">
    <property type="nucleotide sequence ID" value="NZ_CP024955.1"/>
</dbReference>
<dbReference type="PANTHER" id="PTHR35333">
    <property type="entry name" value="BETA-LACTAMASE"/>
    <property type="match status" value="1"/>
</dbReference>
<dbReference type="InterPro" id="IPR045155">
    <property type="entry name" value="Beta-lactam_cat"/>
</dbReference>
<dbReference type="Pfam" id="PF13354">
    <property type="entry name" value="Beta-lactamase2"/>
    <property type="match status" value="1"/>
</dbReference>
<accession>A0A2K8N9W0</accession>
<dbReference type="EMBL" id="CP024955">
    <property type="protein sequence ID" value="ATY85400.1"/>
    <property type="molecule type" value="Genomic_DNA"/>
</dbReference>
<dbReference type="InterPro" id="IPR012338">
    <property type="entry name" value="Beta-lactam/transpept-like"/>
</dbReference>
<organism evidence="2 3">
    <name type="scientific">Kyrpidia spormannii</name>
    <dbReference type="NCBI Taxonomy" id="2055160"/>
    <lineage>
        <taxon>Bacteria</taxon>
        <taxon>Bacillati</taxon>
        <taxon>Bacillota</taxon>
        <taxon>Bacilli</taxon>
        <taxon>Bacillales</taxon>
        <taxon>Alicyclobacillaceae</taxon>
        <taxon>Kyrpidia</taxon>
    </lineage>
</organism>
<dbReference type="Proteomes" id="UP000231932">
    <property type="component" value="Chromosome"/>
</dbReference>
<dbReference type="AlphaFoldDB" id="A0A2K8N9W0"/>
<dbReference type="Gene3D" id="3.40.710.10">
    <property type="entry name" value="DD-peptidase/beta-lactamase superfamily"/>
    <property type="match status" value="1"/>
</dbReference>